<reference evidence="2" key="1">
    <citation type="journal article" date="2015" name="Genome Announc.">
        <title>Draft Genome Sequences of Anaerolinea thermolimosa IMO-1, Bellilinea caldifistulae GOMI-1, Leptolinea tardivitalis YMTK-2, Levilinea saccharolytica KIBI-1, Longilinea arvoryzae KOME-1, Previously Described as Members of the Class Anaerolineae (Chloroflexi).</title>
        <authorList>
            <person name="Matsuura N."/>
            <person name="Tourlousse M.D."/>
            <person name="Ohashi A."/>
            <person name="Hugenholtz P."/>
            <person name="Sekiguchi Y."/>
        </authorList>
    </citation>
    <scope>NUCLEOTIDE SEQUENCE</scope>
    <source>
        <strain evidence="2">KIBI-1</strain>
    </source>
</reference>
<dbReference type="GO" id="GO:0008800">
    <property type="term" value="F:beta-lactamase activity"/>
    <property type="evidence" value="ECO:0007669"/>
    <property type="project" value="InterPro"/>
</dbReference>
<dbReference type="PANTHER" id="PTHR35333:SF4">
    <property type="entry name" value="SLR0121 PROTEIN"/>
    <property type="match status" value="1"/>
</dbReference>
<proteinExistence type="predicted"/>
<name>A0A0N0RD28_9CHLR</name>
<accession>A0A0N0RD28</accession>
<dbReference type="GO" id="GO:0046677">
    <property type="term" value="P:response to antibiotic"/>
    <property type="evidence" value="ECO:0007669"/>
    <property type="project" value="InterPro"/>
</dbReference>
<dbReference type="GO" id="GO:0030655">
    <property type="term" value="P:beta-lactam antibiotic catabolic process"/>
    <property type="evidence" value="ECO:0007669"/>
    <property type="project" value="InterPro"/>
</dbReference>
<dbReference type="AlphaFoldDB" id="A0A0N0RD28"/>
<dbReference type="Pfam" id="PF13354">
    <property type="entry name" value="Beta-lactamase2"/>
    <property type="match status" value="1"/>
</dbReference>
<sequence>MNDIINHMNLNAILTKITSLGGSYAVFWQIQGQSPVFFANAERFPSASIIKVPLLLAWLLLEREGQVDSGELCHLDAEPQVQGAGFAWQMLARQLPYGDVLRLMIALSDNLCTNLILQRVGMQHANETFQRLGLTGVRLQRKMMDLEARQRGLDNWITPQDCMRLYTLLDQLPPQQRLFADSLLASCQDDSLLMRDVPRDTLTFHHKTGSLSGILHDWGYTSGRQVFLLTHGFMDETAAAQVFGELGRAVLLDA</sequence>
<dbReference type="EMBL" id="DF967975">
    <property type="protein sequence ID" value="GAP19330.1"/>
    <property type="molecule type" value="Genomic_DNA"/>
</dbReference>
<feature type="domain" description="Beta-lactamase class A catalytic" evidence="1">
    <location>
        <begin position="27"/>
        <end position="222"/>
    </location>
</feature>
<dbReference type="InterPro" id="IPR045155">
    <property type="entry name" value="Beta-lactam_cat"/>
</dbReference>
<dbReference type="InterPro" id="IPR012338">
    <property type="entry name" value="Beta-lactam/transpept-like"/>
</dbReference>
<dbReference type="PANTHER" id="PTHR35333">
    <property type="entry name" value="BETA-LACTAMASE"/>
    <property type="match status" value="1"/>
</dbReference>
<dbReference type="OrthoDB" id="9775096at2"/>
<organism evidence="2">
    <name type="scientific">Levilinea saccharolytica</name>
    <dbReference type="NCBI Taxonomy" id="229921"/>
    <lineage>
        <taxon>Bacteria</taxon>
        <taxon>Bacillati</taxon>
        <taxon>Chloroflexota</taxon>
        <taxon>Anaerolineae</taxon>
        <taxon>Anaerolineales</taxon>
        <taxon>Anaerolineaceae</taxon>
        <taxon>Levilinea</taxon>
    </lineage>
</organism>
<gene>
    <name evidence="2" type="ORF">LSAC_03232</name>
</gene>
<dbReference type="SUPFAM" id="SSF56601">
    <property type="entry name" value="beta-lactamase/transpeptidase-like"/>
    <property type="match status" value="1"/>
</dbReference>
<evidence type="ECO:0000313" key="2">
    <source>
        <dbReference type="EMBL" id="GAP19330.1"/>
    </source>
</evidence>
<dbReference type="Gene3D" id="3.40.710.10">
    <property type="entry name" value="DD-peptidase/beta-lactamase superfamily"/>
    <property type="match status" value="1"/>
</dbReference>
<evidence type="ECO:0000259" key="1">
    <source>
        <dbReference type="Pfam" id="PF13354"/>
    </source>
</evidence>
<protein>
    <submittedName>
        <fullName evidence="2">Beta-lactamase class A</fullName>
    </submittedName>
</protein>
<dbReference type="InterPro" id="IPR000871">
    <property type="entry name" value="Beta-lactam_class-A"/>
</dbReference>